<accession>A0A7S9DVT0</accession>
<gene>
    <name evidence="3" type="ORF">IT774_11240</name>
</gene>
<name>A0A7S9DVT0_9ALTE</name>
<proteinExistence type="inferred from homology"/>
<protein>
    <submittedName>
        <fullName evidence="3">SRPBCC domain-containing protein</fullName>
    </submittedName>
</protein>
<reference evidence="3 4" key="1">
    <citation type="submission" date="2020-11" db="EMBL/GenBank/DDBJ databases">
        <title>Complete genome sequence for Salinimonas sp. strain G2-b.</title>
        <authorList>
            <person name="Park S.-J."/>
        </authorList>
    </citation>
    <scope>NUCLEOTIDE SEQUENCE [LARGE SCALE GENOMIC DNA]</scope>
    <source>
        <strain evidence="3 4">G2-b</strain>
    </source>
</reference>
<comment type="similarity">
    <text evidence="1">Belongs to the AHA1 family.</text>
</comment>
<evidence type="ECO:0000313" key="4">
    <source>
        <dbReference type="Proteomes" id="UP000595095"/>
    </source>
</evidence>
<dbReference type="AlphaFoldDB" id="A0A7S9DVT0"/>
<evidence type="ECO:0000313" key="3">
    <source>
        <dbReference type="EMBL" id="QPG04770.1"/>
    </source>
</evidence>
<keyword evidence="4" id="KW-1185">Reference proteome</keyword>
<dbReference type="Proteomes" id="UP000595095">
    <property type="component" value="Chromosome"/>
</dbReference>
<dbReference type="Gene3D" id="3.30.530.20">
    <property type="match status" value="1"/>
</dbReference>
<dbReference type="KEGG" id="smaa:IT774_11240"/>
<dbReference type="InterPro" id="IPR013538">
    <property type="entry name" value="ASHA1/2-like_C"/>
</dbReference>
<evidence type="ECO:0000259" key="2">
    <source>
        <dbReference type="Pfam" id="PF08327"/>
    </source>
</evidence>
<dbReference type="Pfam" id="PF08327">
    <property type="entry name" value="AHSA1"/>
    <property type="match status" value="1"/>
</dbReference>
<dbReference type="InterPro" id="IPR023393">
    <property type="entry name" value="START-like_dom_sf"/>
</dbReference>
<dbReference type="RefSeq" id="WP_195809862.1">
    <property type="nucleotide sequence ID" value="NZ_CP064795.1"/>
</dbReference>
<sequence>MIVLNIRINASLETTWLVLTQPAAIQRWATNPGGWRCLSYTGHFMEGGNFKLLLKGEAGNWHASIQGHVDQIIPYRKVSIAINGGERITVTLMPQGEQVSCECCVTGAMDDSVFSKNIHRLILTRLKDYIEQLARLAG</sequence>
<organism evidence="3 4">
    <name type="scientific">Salinimonas marina</name>
    <dbReference type="NCBI Taxonomy" id="2785918"/>
    <lineage>
        <taxon>Bacteria</taxon>
        <taxon>Pseudomonadati</taxon>
        <taxon>Pseudomonadota</taxon>
        <taxon>Gammaproteobacteria</taxon>
        <taxon>Alteromonadales</taxon>
        <taxon>Alteromonadaceae</taxon>
        <taxon>Alteromonas/Salinimonas group</taxon>
        <taxon>Salinimonas</taxon>
    </lineage>
</organism>
<evidence type="ECO:0000256" key="1">
    <source>
        <dbReference type="ARBA" id="ARBA00006817"/>
    </source>
</evidence>
<dbReference type="EMBL" id="CP064795">
    <property type="protein sequence ID" value="QPG04770.1"/>
    <property type="molecule type" value="Genomic_DNA"/>
</dbReference>
<dbReference type="SUPFAM" id="SSF55961">
    <property type="entry name" value="Bet v1-like"/>
    <property type="match status" value="1"/>
</dbReference>
<feature type="domain" description="Activator of Hsp90 ATPase homologue 1/2-like C-terminal" evidence="2">
    <location>
        <begin position="9"/>
        <end position="129"/>
    </location>
</feature>
<dbReference type="CDD" id="cd07814">
    <property type="entry name" value="SRPBCC_CalC_Aha1-like"/>
    <property type="match status" value="1"/>
</dbReference>